<comment type="caution">
    <text evidence="1">The sequence shown here is derived from an EMBL/GenBank/DDBJ whole genome shotgun (WGS) entry which is preliminary data.</text>
</comment>
<reference evidence="1" key="2">
    <citation type="submission" date="2020-09" db="EMBL/GenBank/DDBJ databases">
        <authorList>
            <person name="Sun Q."/>
            <person name="Ohkuma M."/>
        </authorList>
    </citation>
    <scope>NUCLEOTIDE SEQUENCE</scope>
    <source>
        <strain evidence="1">JCM 12862</strain>
    </source>
</reference>
<name>A0A8J3BHD5_9FLAO</name>
<dbReference type="AlphaFoldDB" id="A0A8J3BHD5"/>
<gene>
    <name evidence="1" type="ORF">GCM10007962_01730</name>
</gene>
<sequence length="111" mass="12631">MHYCGDDLVDIGIFKQAKTCGMEMNESTPLSDSTFSKKGCCTDKHITVQGQDELNLSFDNLTLQQQQFVATFAYTYVNLFEGYTENKTAFSEYPPPIIVKSIYKLDETYLI</sequence>
<dbReference type="Proteomes" id="UP000612329">
    <property type="component" value="Unassembled WGS sequence"/>
</dbReference>
<proteinExistence type="predicted"/>
<dbReference type="EMBL" id="BMNR01000001">
    <property type="protein sequence ID" value="GGK11233.1"/>
    <property type="molecule type" value="Genomic_DNA"/>
</dbReference>
<accession>A0A8J3BHD5</accession>
<dbReference type="NCBIfam" id="NF047658">
    <property type="entry name" value="HYC_CC_PP"/>
    <property type="match status" value="1"/>
</dbReference>
<protein>
    <submittedName>
        <fullName evidence="1">Uncharacterized protein</fullName>
    </submittedName>
</protein>
<keyword evidence="2" id="KW-1185">Reference proteome</keyword>
<reference evidence="1" key="1">
    <citation type="journal article" date="2014" name="Int. J. Syst. Evol. Microbiol.">
        <title>Complete genome sequence of Corynebacterium casei LMG S-19264T (=DSM 44701T), isolated from a smear-ripened cheese.</title>
        <authorList>
            <consortium name="US DOE Joint Genome Institute (JGI-PGF)"/>
            <person name="Walter F."/>
            <person name="Albersmeier A."/>
            <person name="Kalinowski J."/>
            <person name="Ruckert C."/>
        </authorList>
    </citation>
    <scope>NUCLEOTIDE SEQUENCE</scope>
    <source>
        <strain evidence="1">JCM 12862</strain>
    </source>
</reference>
<organism evidence="1 2">
    <name type="scientific">Yeosuana aromativorans</name>
    <dbReference type="NCBI Taxonomy" id="288019"/>
    <lineage>
        <taxon>Bacteria</taxon>
        <taxon>Pseudomonadati</taxon>
        <taxon>Bacteroidota</taxon>
        <taxon>Flavobacteriia</taxon>
        <taxon>Flavobacteriales</taxon>
        <taxon>Flavobacteriaceae</taxon>
        <taxon>Yeosuana</taxon>
    </lineage>
</organism>
<dbReference type="Pfam" id="PF26622">
    <property type="entry name" value="DUF8199"/>
    <property type="match status" value="1"/>
</dbReference>
<evidence type="ECO:0000313" key="1">
    <source>
        <dbReference type="EMBL" id="GGK11233.1"/>
    </source>
</evidence>
<evidence type="ECO:0000313" key="2">
    <source>
        <dbReference type="Proteomes" id="UP000612329"/>
    </source>
</evidence>
<dbReference type="InterPro" id="IPR058512">
    <property type="entry name" value="DUF8199"/>
</dbReference>
<dbReference type="InterPro" id="IPR058060">
    <property type="entry name" value="HYC_CC_PP"/>
</dbReference>